<dbReference type="GO" id="GO:0004879">
    <property type="term" value="F:nuclear receptor activity"/>
    <property type="evidence" value="ECO:0007669"/>
    <property type="project" value="TreeGrafter"/>
</dbReference>
<dbReference type="PROSITE" id="PS51843">
    <property type="entry name" value="NR_LBD"/>
    <property type="match status" value="1"/>
</dbReference>
<evidence type="ECO:0000256" key="6">
    <source>
        <dbReference type="ARBA" id="ARBA00023125"/>
    </source>
</evidence>
<keyword evidence="2" id="KW-0479">Metal-binding</keyword>
<evidence type="ECO:0000256" key="4">
    <source>
        <dbReference type="ARBA" id="ARBA00022833"/>
    </source>
</evidence>
<keyword evidence="8" id="KW-0675">Receptor</keyword>
<comment type="similarity">
    <text evidence="1">Belongs to the nuclear hormone receptor family.</text>
</comment>
<dbReference type="GO" id="GO:0000978">
    <property type="term" value="F:RNA polymerase II cis-regulatory region sequence-specific DNA binding"/>
    <property type="evidence" value="ECO:0007669"/>
    <property type="project" value="TreeGrafter"/>
</dbReference>
<dbReference type="STRING" id="34508.A0A4U5LQ01"/>
<keyword evidence="5" id="KW-0805">Transcription regulation</keyword>
<gene>
    <name evidence="10" type="ORF">L596_030644</name>
</gene>
<dbReference type="InterPro" id="IPR035500">
    <property type="entry name" value="NHR-like_dom_sf"/>
</dbReference>
<proteinExistence type="inferred from homology"/>
<dbReference type="GO" id="GO:0090575">
    <property type="term" value="C:RNA polymerase II transcription regulator complex"/>
    <property type="evidence" value="ECO:0007669"/>
    <property type="project" value="TreeGrafter"/>
</dbReference>
<comment type="caution">
    <text evidence="10">The sequence shown here is derived from an EMBL/GenBank/DDBJ whole genome shotgun (WGS) entry which is preliminary data.</text>
</comment>
<dbReference type="Proteomes" id="UP000298663">
    <property type="component" value="Unassembled WGS sequence"/>
</dbReference>
<name>A0A4U5LQ01_STECR</name>
<keyword evidence="3" id="KW-0863">Zinc-finger</keyword>
<dbReference type="Gene3D" id="1.10.565.10">
    <property type="entry name" value="Retinoid X Receptor"/>
    <property type="match status" value="1"/>
</dbReference>
<dbReference type="SUPFAM" id="SSF48508">
    <property type="entry name" value="Nuclear receptor ligand-binding domain"/>
    <property type="match status" value="1"/>
</dbReference>
<evidence type="ECO:0000259" key="9">
    <source>
        <dbReference type="PROSITE" id="PS51843"/>
    </source>
</evidence>
<dbReference type="GO" id="GO:0045944">
    <property type="term" value="P:positive regulation of transcription by RNA polymerase II"/>
    <property type="evidence" value="ECO:0007669"/>
    <property type="project" value="TreeGrafter"/>
</dbReference>
<evidence type="ECO:0000256" key="3">
    <source>
        <dbReference type="ARBA" id="ARBA00022771"/>
    </source>
</evidence>
<reference evidence="10 11" key="1">
    <citation type="journal article" date="2015" name="Genome Biol.">
        <title>Comparative genomics of Steinernema reveals deeply conserved gene regulatory networks.</title>
        <authorList>
            <person name="Dillman A.R."/>
            <person name="Macchietto M."/>
            <person name="Porter C.F."/>
            <person name="Rogers A."/>
            <person name="Williams B."/>
            <person name="Antoshechkin I."/>
            <person name="Lee M.M."/>
            <person name="Goodwin Z."/>
            <person name="Lu X."/>
            <person name="Lewis E.E."/>
            <person name="Goodrich-Blair H."/>
            <person name="Stock S.P."/>
            <person name="Adams B.J."/>
            <person name="Sternberg P.W."/>
            <person name="Mortazavi A."/>
        </authorList>
    </citation>
    <scope>NUCLEOTIDE SEQUENCE [LARGE SCALE GENOMIC DNA]</scope>
    <source>
        <strain evidence="10 11">ALL</strain>
    </source>
</reference>
<dbReference type="EMBL" id="AZBU02000014">
    <property type="protein sequence ID" value="TKR58016.1"/>
    <property type="molecule type" value="Genomic_DNA"/>
</dbReference>
<evidence type="ECO:0000256" key="1">
    <source>
        <dbReference type="ARBA" id="ARBA00005993"/>
    </source>
</evidence>
<keyword evidence="7" id="KW-0804">Transcription</keyword>
<dbReference type="GO" id="GO:0000122">
    <property type="term" value="P:negative regulation of transcription by RNA polymerase II"/>
    <property type="evidence" value="ECO:0007669"/>
    <property type="project" value="TreeGrafter"/>
</dbReference>
<evidence type="ECO:0000256" key="8">
    <source>
        <dbReference type="ARBA" id="ARBA00023170"/>
    </source>
</evidence>
<keyword evidence="4" id="KW-0862">Zinc</keyword>
<evidence type="ECO:0000256" key="5">
    <source>
        <dbReference type="ARBA" id="ARBA00023015"/>
    </source>
</evidence>
<accession>A0A4U5LQ01</accession>
<organism evidence="10 11">
    <name type="scientific">Steinernema carpocapsae</name>
    <name type="common">Entomopathogenic nematode</name>
    <dbReference type="NCBI Taxonomy" id="34508"/>
    <lineage>
        <taxon>Eukaryota</taxon>
        <taxon>Metazoa</taxon>
        <taxon>Ecdysozoa</taxon>
        <taxon>Nematoda</taxon>
        <taxon>Chromadorea</taxon>
        <taxon>Rhabditida</taxon>
        <taxon>Tylenchina</taxon>
        <taxon>Panagrolaimomorpha</taxon>
        <taxon>Strongyloidoidea</taxon>
        <taxon>Steinernematidae</taxon>
        <taxon>Steinernema</taxon>
    </lineage>
</organism>
<dbReference type="PANTHER" id="PTHR24082:SF507">
    <property type="entry name" value="BILE ACID RECEPTOR-RELATED"/>
    <property type="match status" value="1"/>
</dbReference>
<feature type="domain" description="NR LBD" evidence="9">
    <location>
        <begin position="58"/>
        <end position="214"/>
    </location>
</feature>
<reference evidence="10 11" key="2">
    <citation type="journal article" date="2019" name="G3 (Bethesda)">
        <title>Hybrid Assembly of the Genome of the Entomopathogenic Nematode Steinernema carpocapsae Identifies the X-Chromosome.</title>
        <authorList>
            <person name="Serra L."/>
            <person name="Macchietto M."/>
            <person name="Macias-Munoz A."/>
            <person name="McGill C.J."/>
            <person name="Rodriguez I.M."/>
            <person name="Rodriguez B."/>
            <person name="Murad R."/>
            <person name="Mortazavi A."/>
        </authorList>
    </citation>
    <scope>NUCLEOTIDE SEQUENCE [LARGE SCALE GENOMIC DNA]</scope>
    <source>
        <strain evidence="10 11">ALL</strain>
    </source>
</reference>
<dbReference type="GO" id="GO:0030154">
    <property type="term" value="P:cell differentiation"/>
    <property type="evidence" value="ECO:0007669"/>
    <property type="project" value="TreeGrafter"/>
</dbReference>
<keyword evidence="6" id="KW-0238">DNA-binding</keyword>
<evidence type="ECO:0000313" key="10">
    <source>
        <dbReference type="EMBL" id="TKR58016.1"/>
    </source>
</evidence>
<dbReference type="OrthoDB" id="5771769at2759"/>
<dbReference type="InterPro" id="IPR000536">
    <property type="entry name" value="Nucl_hrmn_rcpt_lig-bd"/>
</dbReference>
<dbReference type="Pfam" id="PF00104">
    <property type="entry name" value="Hormone_recep"/>
    <property type="match status" value="1"/>
</dbReference>
<sequence length="214" mass="24069">MDLVVVPEEQCRLKRAAKLQRIGVGPSPQVSPQDVVSSSGDGLLMRVDALGFPRISVESRELINRIVNLDAQFALPDDESLMSISVSSPYDEADQSTSQHFAELTIINLQLIHKFTEGLPGFNHFNEHDRRIIHKGSKTEVLMLRAGRHYDSLDGTILWGNESRNWRYTREMYRKSGIGDFTDHMFDFANSLSKMKLDAGEFALITAIAVFSGR</sequence>
<dbReference type="PANTHER" id="PTHR24082">
    <property type="entry name" value="NUCLEAR HORMONE RECEPTOR"/>
    <property type="match status" value="1"/>
</dbReference>
<dbReference type="InterPro" id="IPR050234">
    <property type="entry name" value="Nuclear_hormone_rcpt_NR1"/>
</dbReference>
<evidence type="ECO:0000256" key="2">
    <source>
        <dbReference type="ARBA" id="ARBA00022723"/>
    </source>
</evidence>
<protein>
    <recommendedName>
        <fullName evidence="9">NR LBD domain-containing protein</fullName>
    </recommendedName>
</protein>
<keyword evidence="11" id="KW-1185">Reference proteome</keyword>
<evidence type="ECO:0000256" key="7">
    <source>
        <dbReference type="ARBA" id="ARBA00023163"/>
    </source>
</evidence>
<dbReference type="GO" id="GO:0008270">
    <property type="term" value="F:zinc ion binding"/>
    <property type="evidence" value="ECO:0007669"/>
    <property type="project" value="UniProtKB-KW"/>
</dbReference>
<evidence type="ECO:0000313" key="11">
    <source>
        <dbReference type="Proteomes" id="UP000298663"/>
    </source>
</evidence>
<dbReference type="AlphaFoldDB" id="A0A4U5LQ01"/>